<dbReference type="Gene3D" id="3.30.460.10">
    <property type="entry name" value="Beta Polymerase, domain 2"/>
    <property type="match status" value="1"/>
</dbReference>
<dbReference type="InterPro" id="IPR043519">
    <property type="entry name" value="NT_sf"/>
</dbReference>
<feature type="non-terminal residue" evidence="2">
    <location>
        <position position="197"/>
    </location>
</feature>
<gene>
    <name evidence="2" type="ORF">GNI_096990</name>
</gene>
<dbReference type="Pfam" id="PF22600">
    <property type="entry name" value="MTPAP-like_central"/>
    <property type="match status" value="1"/>
</dbReference>
<dbReference type="GO" id="GO:0005730">
    <property type="term" value="C:nucleolus"/>
    <property type="evidence" value="ECO:0007669"/>
    <property type="project" value="TreeGrafter"/>
</dbReference>
<name>A0A023B4V9_GRENI</name>
<comment type="caution">
    <text evidence="2">The sequence shown here is derived from an EMBL/GenBank/DDBJ whole genome shotgun (WGS) entry which is preliminary data.</text>
</comment>
<keyword evidence="3" id="KW-1185">Reference proteome</keyword>
<dbReference type="OrthoDB" id="273917at2759"/>
<organism evidence="2 3">
    <name type="scientific">Gregarina niphandrodes</name>
    <name type="common">Septate eugregarine</name>
    <dbReference type="NCBI Taxonomy" id="110365"/>
    <lineage>
        <taxon>Eukaryota</taxon>
        <taxon>Sar</taxon>
        <taxon>Alveolata</taxon>
        <taxon>Apicomplexa</taxon>
        <taxon>Conoidasida</taxon>
        <taxon>Gregarinasina</taxon>
        <taxon>Eugregarinorida</taxon>
        <taxon>Gregarinidae</taxon>
        <taxon>Gregarina</taxon>
    </lineage>
</organism>
<reference evidence="2" key="1">
    <citation type="submission" date="2013-12" db="EMBL/GenBank/DDBJ databases">
        <authorList>
            <person name="Omoto C.K."/>
            <person name="Sibley D."/>
            <person name="Venepally P."/>
            <person name="Hadjithomas M."/>
            <person name="Karamycheva S."/>
            <person name="Brunk B."/>
            <person name="Roos D."/>
            <person name="Caler E."/>
            <person name="Lorenzi H."/>
        </authorList>
    </citation>
    <scope>NUCLEOTIDE SEQUENCE</scope>
</reference>
<evidence type="ECO:0000313" key="3">
    <source>
        <dbReference type="Proteomes" id="UP000019763"/>
    </source>
</evidence>
<accession>A0A023B4V9</accession>
<dbReference type="VEuPathDB" id="CryptoDB:GNI_096990"/>
<proteinExistence type="predicted"/>
<dbReference type="Proteomes" id="UP000019763">
    <property type="component" value="Unassembled WGS sequence"/>
</dbReference>
<dbReference type="InterPro" id="IPR045862">
    <property type="entry name" value="Trf4-like"/>
</dbReference>
<dbReference type="CDD" id="cd05402">
    <property type="entry name" value="NT_PAP_TUTase"/>
    <property type="match status" value="1"/>
</dbReference>
<dbReference type="RefSeq" id="XP_011131033.1">
    <property type="nucleotide sequence ID" value="XM_011132731.1"/>
</dbReference>
<dbReference type="GO" id="GO:0031499">
    <property type="term" value="C:TRAMP complex"/>
    <property type="evidence" value="ECO:0007669"/>
    <property type="project" value="TreeGrafter"/>
</dbReference>
<dbReference type="EMBL" id="AFNH02000726">
    <property type="protein sequence ID" value="EZG57817.1"/>
    <property type="molecule type" value="Genomic_DNA"/>
</dbReference>
<dbReference type="GO" id="GO:0043634">
    <property type="term" value="P:polyadenylation-dependent ncRNA catabolic process"/>
    <property type="evidence" value="ECO:0007669"/>
    <property type="project" value="TreeGrafter"/>
</dbReference>
<dbReference type="PANTHER" id="PTHR23092">
    <property type="entry name" value="POLY(A) RNA POLYMERASE"/>
    <property type="match status" value="1"/>
</dbReference>
<dbReference type="SUPFAM" id="SSF81301">
    <property type="entry name" value="Nucleotidyltransferase"/>
    <property type="match status" value="1"/>
</dbReference>
<dbReference type="GO" id="GO:1990817">
    <property type="term" value="F:poly(A) RNA polymerase activity"/>
    <property type="evidence" value="ECO:0007669"/>
    <property type="project" value="InterPro"/>
</dbReference>
<evidence type="ECO:0000313" key="2">
    <source>
        <dbReference type="EMBL" id="EZG57817.1"/>
    </source>
</evidence>
<dbReference type="GO" id="GO:0003729">
    <property type="term" value="F:mRNA binding"/>
    <property type="evidence" value="ECO:0007669"/>
    <property type="project" value="TreeGrafter"/>
</dbReference>
<dbReference type="PANTHER" id="PTHR23092:SF15">
    <property type="entry name" value="INACTIVE NON-CANONICAL POLY(A) RNA POLYMERASE PROTEIN TRF4-2-RELATED"/>
    <property type="match status" value="1"/>
</dbReference>
<dbReference type="GO" id="GO:0031123">
    <property type="term" value="P:RNA 3'-end processing"/>
    <property type="evidence" value="ECO:0007669"/>
    <property type="project" value="TreeGrafter"/>
</dbReference>
<dbReference type="InterPro" id="IPR054708">
    <property type="entry name" value="MTPAP-like_central"/>
</dbReference>
<dbReference type="GeneID" id="22913450"/>
<protein>
    <submittedName>
        <fullName evidence="2">Nucleotidyltransferase domain protein</fullName>
    </submittedName>
</protein>
<dbReference type="eggNOG" id="KOG1906">
    <property type="taxonomic scope" value="Eukaryota"/>
</dbReference>
<sequence>MADCDRAELYVSFAALGCAEQLHEEILAFIAWADLTRGEVEDRKKILANISVVSQTLWPDCQLAPFGSFFNGLSLPLADVDICILNVPTHQNNLRNDIHDLARLLKSCPFTTEVNAVTKARVPIVKFTDKSSDVQVDLTINQDSAMKTSGYIHERVTTCPHHSYPLDSYPIHSYPLDSYPLDSYPLDSYPLDSYPLD</sequence>
<evidence type="ECO:0000259" key="1">
    <source>
        <dbReference type="Pfam" id="PF22600"/>
    </source>
</evidence>
<dbReference type="AlphaFoldDB" id="A0A023B4V9"/>
<feature type="domain" description="Poly(A) RNA polymerase mitochondrial-like central palm" evidence="1">
    <location>
        <begin position="22"/>
        <end position="150"/>
    </location>
</feature>